<evidence type="ECO:0000256" key="11">
    <source>
        <dbReference type="SAM" id="SignalP"/>
    </source>
</evidence>
<evidence type="ECO:0000259" key="12">
    <source>
        <dbReference type="PROSITE" id="PS51782"/>
    </source>
</evidence>
<comment type="caution">
    <text evidence="13">The sequence shown here is derived from an EMBL/GenBank/DDBJ whole genome shotgun (WGS) entry which is preliminary data.</text>
</comment>
<dbReference type="InterPro" id="IPR021731">
    <property type="entry name" value="AMIN_dom"/>
</dbReference>
<dbReference type="GO" id="GO:0030288">
    <property type="term" value="C:outer membrane-bounded periplasmic space"/>
    <property type="evidence" value="ECO:0007669"/>
    <property type="project" value="TreeGrafter"/>
</dbReference>
<keyword evidence="7" id="KW-0378">Hydrolase</keyword>
<evidence type="ECO:0000256" key="9">
    <source>
        <dbReference type="ARBA" id="ARBA00074581"/>
    </source>
</evidence>
<dbReference type="Gene3D" id="2.60.40.3500">
    <property type="match status" value="1"/>
</dbReference>
<keyword evidence="14" id="KW-1185">Reference proteome</keyword>
<dbReference type="PANTHER" id="PTHR30404">
    <property type="entry name" value="N-ACETYLMURAMOYL-L-ALANINE AMIDASE"/>
    <property type="match status" value="1"/>
</dbReference>
<evidence type="ECO:0000313" key="14">
    <source>
        <dbReference type="Proteomes" id="UP000246569"/>
    </source>
</evidence>
<dbReference type="SMART" id="SM00646">
    <property type="entry name" value="Ami_3"/>
    <property type="match status" value="1"/>
</dbReference>
<dbReference type="GO" id="GO:0071555">
    <property type="term" value="P:cell wall organization"/>
    <property type="evidence" value="ECO:0007669"/>
    <property type="project" value="UniProtKB-KW"/>
</dbReference>
<dbReference type="RefSeq" id="WP_170123520.1">
    <property type="nucleotide sequence ID" value="NZ_QGTJ01000003.1"/>
</dbReference>
<dbReference type="EC" id="3.5.1.28" evidence="4"/>
<dbReference type="SUPFAM" id="SSF54106">
    <property type="entry name" value="LysM domain"/>
    <property type="match status" value="1"/>
</dbReference>
<feature type="signal peptide" evidence="11">
    <location>
        <begin position="1"/>
        <end position="23"/>
    </location>
</feature>
<dbReference type="Pfam" id="PF01520">
    <property type="entry name" value="Amidase_3"/>
    <property type="match status" value="1"/>
</dbReference>
<comment type="subcellular location">
    <subcellularLocation>
        <location evidence="2">Periplasm</location>
    </subcellularLocation>
</comment>
<accession>A0A317MYF5</accession>
<dbReference type="AlphaFoldDB" id="A0A317MYF5"/>
<evidence type="ECO:0000256" key="8">
    <source>
        <dbReference type="ARBA" id="ARBA00023316"/>
    </source>
</evidence>
<proteinExistence type="inferred from homology"/>
<dbReference type="InterPro" id="IPR036779">
    <property type="entry name" value="LysM_dom_sf"/>
</dbReference>
<evidence type="ECO:0000256" key="3">
    <source>
        <dbReference type="ARBA" id="ARBA00010860"/>
    </source>
</evidence>
<sequence>MQRTFIRLFAALVLCCGTVVVLAAGSELRGARVVEGADRSQLILDLSAPARYSTYYVDQPPRVVVDLPQTTAAAAVRDLQVRQQGSPVINSVRGGARKGGGLRIQIDLKTAAQAQSFLVPGGNRQGNRLVIEISHGAAGQTKAAPLPDINLVSDAGQAAPKPVRPASKKLTRAVRREVVVIVDPGHGGKDTGAIGGNGVLEKDVVLAIGRKLAALINREPGMRAVMTRRSDVFLPLRERIRLARKYKADLFISVHADSAPGGGGSGASVYALSTKGASSEAARWLADRENAADLVAGLHLSDKDPQLASVLLDLSQEATLESSLFLANKVLGSLKQAGPVHYSNVERAGFVVLKSPDIPSILVETAFLSNPDEETKLSDGNHQQHLAQAVMDGVRGYFRQRLPHSVMVADSGAEAEAPAPATPPRSARRRDADDARRPAAQPAIQPVAMVDPIELHSRTSARETRATRSSAKPTPAVERGSTARKPQRYVVQRGESLQQIAAKLGTPLGRLLAANQLPSNQLRVPAGTPLVIPQG</sequence>
<feature type="region of interest" description="Disordered" evidence="10">
    <location>
        <begin position="409"/>
        <end position="485"/>
    </location>
</feature>
<keyword evidence="5 11" id="KW-0732">Signal</keyword>
<dbReference type="SMART" id="SM00257">
    <property type="entry name" value="LysM"/>
    <property type="match status" value="1"/>
</dbReference>
<feature type="domain" description="LysM" evidence="12">
    <location>
        <begin position="487"/>
        <end position="532"/>
    </location>
</feature>
<dbReference type="Pfam" id="PF11741">
    <property type="entry name" value="AMIN"/>
    <property type="match status" value="1"/>
</dbReference>
<reference evidence="13 14" key="1">
    <citation type="submission" date="2018-05" db="EMBL/GenBank/DDBJ databases">
        <title>Genomic Encyclopedia of Type Strains, Phase IV (KMG-IV): sequencing the most valuable type-strain genomes for metagenomic binning, comparative biology and taxonomic classification.</title>
        <authorList>
            <person name="Goeker M."/>
        </authorList>
    </citation>
    <scope>NUCLEOTIDE SEQUENCE [LARGE SCALE GENOMIC DNA]</scope>
    <source>
        <strain evidence="13 14">DSM 23606</strain>
    </source>
</reference>
<keyword evidence="6" id="KW-0574">Periplasm</keyword>
<dbReference type="SUPFAM" id="SSF53187">
    <property type="entry name" value="Zn-dependent exopeptidases"/>
    <property type="match status" value="1"/>
</dbReference>
<dbReference type="InterPro" id="IPR018392">
    <property type="entry name" value="LysM"/>
</dbReference>
<evidence type="ECO:0000313" key="13">
    <source>
        <dbReference type="EMBL" id="PWV63332.1"/>
    </source>
</evidence>
<gene>
    <name evidence="13" type="ORF">C7443_103257</name>
</gene>
<feature type="compositionally biased region" description="Basic and acidic residues" evidence="10">
    <location>
        <begin position="453"/>
        <end position="466"/>
    </location>
</feature>
<evidence type="ECO:0000256" key="1">
    <source>
        <dbReference type="ARBA" id="ARBA00001561"/>
    </source>
</evidence>
<keyword evidence="8" id="KW-0961">Cell wall biogenesis/degradation</keyword>
<dbReference type="FunFam" id="3.40.630.40:FF:000001">
    <property type="entry name" value="N-acetylmuramoyl-L-alanine amidase"/>
    <property type="match status" value="1"/>
</dbReference>
<feature type="chain" id="PRO_5016299769" description="N-acetylmuramoyl-L-alanine amidase AmiC" evidence="11">
    <location>
        <begin position="24"/>
        <end position="535"/>
    </location>
</feature>
<name>A0A317MYF5_9GAMM</name>
<dbReference type="Gene3D" id="3.10.350.10">
    <property type="entry name" value="LysM domain"/>
    <property type="match status" value="1"/>
</dbReference>
<dbReference type="InterPro" id="IPR002508">
    <property type="entry name" value="MurNAc-LAA_cat"/>
</dbReference>
<organism evidence="13 14">
    <name type="scientific">Plasticicumulans acidivorans</name>
    <dbReference type="NCBI Taxonomy" id="886464"/>
    <lineage>
        <taxon>Bacteria</taxon>
        <taxon>Pseudomonadati</taxon>
        <taxon>Pseudomonadota</taxon>
        <taxon>Gammaproteobacteria</taxon>
        <taxon>Candidatus Competibacteraceae</taxon>
        <taxon>Plasticicumulans</taxon>
    </lineage>
</organism>
<evidence type="ECO:0000256" key="5">
    <source>
        <dbReference type="ARBA" id="ARBA00022729"/>
    </source>
</evidence>
<evidence type="ECO:0000256" key="4">
    <source>
        <dbReference type="ARBA" id="ARBA00011901"/>
    </source>
</evidence>
<dbReference type="CDD" id="cd00118">
    <property type="entry name" value="LysM"/>
    <property type="match status" value="1"/>
</dbReference>
<dbReference type="Pfam" id="PF01476">
    <property type="entry name" value="LysM"/>
    <property type="match status" value="1"/>
</dbReference>
<dbReference type="Gene3D" id="3.40.630.40">
    <property type="entry name" value="Zn-dependent exopeptidases"/>
    <property type="match status" value="1"/>
</dbReference>
<feature type="compositionally biased region" description="Low complexity" evidence="10">
    <location>
        <begin position="409"/>
        <end position="419"/>
    </location>
</feature>
<evidence type="ECO:0000256" key="7">
    <source>
        <dbReference type="ARBA" id="ARBA00022801"/>
    </source>
</evidence>
<comment type="catalytic activity">
    <reaction evidence="1">
        <text>Hydrolyzes the link between N-acetylmuramoyl residues and L-amino acid residues in certain cell-wall glycopeptides.</text>
        <dbReference type="EC" id="3.5.1.28"/>
    </reaction>
</comment>
<dbReference type="PANTHER" id="PTHR30404:SF0">
    <property type="entry name" value="N-ACETYLMURAMOYL-L-ALANINE AMIDASE AMIC"/>
    <property type="match status" value="1"/>
</dbReference>
<dbReference type="Proteomes" id="UP000246569">
    <property type="component" value="Unassembled WGS sequence"/>
</dbReference>
<evidence type="ECO:0000256" key="10">
    <source>
        <dbReference type="SAM" id="MobiDB-lite"/>
    </source>
</evidence>
<comment type="similarity">
    <text evidence="3">Belongs to the N-acetylmuramoyl-L-alanine amidase 3 family.</text>
</comment>
<evidence type="ECO:0000256" key="2">
    <source>
        <dbReference type="ARBA" id="ARBA00004418"/>
    </source>
</evidence>
<dbReference type="InterPro" id="IPR050695">
    <property type="entry name" value="N-acetylmuramoyl_amidase_3"/>
</dbReference>
<dbReference type="PROSITE" id="PS51782">
    <property type="entry name" value="LYSM"/>
    <property type="match status" value="1"/>
</dbReference>
<dbReference type="CDD" id="cd02696">
    <property type="entry name" value="MurNAc-LAA"/>
    <property type="match status" value="1"/>
</dbReference>
<dbReference type="EMBL" id="QGTJ01000003">
    <property type="protein sequence ID" value="PWV63332.1"/>
    <property type="molecule type" value="Genomic_DNA"/>
</dbReference>
<dbReference type="GO" id="GO:0009253">
    <property type="term" value="P:peptidoglycan catabolic process"/>
    <property type="evidence" value="ECO:0007669"/>
    <property type="project" value="InterPro"/>
</dbReference>
<protein>
    <recommendedName>
        <fullName evidence="9">N-acetylmuramoyl-L-alanine amidase AmiC</fullName>
        <ecNumber evidence="4">3.5.1.28</ecNumber>
    </recommendedName>
</protein>
<evidence type="ECO:0000256" key="6">
    <source>
        <dbReference type="ARBA" id="ARBA00022764"/>
    </source>
</evidence>
<dbReference type="GO" id="GO:0008745">
    <property type="term" value="F:N-acetylmuramoyl-L-alanine amidase activity"/>
    <property type="evidence" value="ECO:0007669"/>
    <property type="project" value="UniProtKB-EC"/>
</dbReference>